<comment type="caution">
    <text evidence="1">The sequence shown here is derived from an EMBL/GenBank/DDBJ whole genome shotgun (WGS) entry which is preliminary data.</text>
</comment>
<evidence type="ECO:0000313" key="1">
    <source>
        <dbReference type="EMBL" id="MBU8872932.1"/>
    </source>
</evidence>
<protein>
    <recommendedName>
        <fullName evidence="3">N-acetyltransferase domain-containing protein</fullName>
    </recommendedName>
</protein>
<dbReference type="Proteomes" id="UP000727907">
    <property type="component" value="Unassembled WGS sequence"/>
</dbReference>
<dbReference type="EMBL" id="JAHOPB010000001">
    <property type="protein sequence ID" value="MBU8872932.1"/>
    <property type="molecule type" value="Genomic_DNA"/>
</dbReference>
<organism evidence="1 2">
    <name type="scientific">Reyranella humidisoli</name>
    <dbReference type="NCBI Taxonomy" id="2849149"/>
    <lineage>
        <taxon>Bacteria</taxon>
        <taxon>Pseudomonadati</taxon>
        <taxon>Pseudomonadota</taxon>
        <taxon>Alphaproteobacteria</taxon>
        <taxon>Hyphomicrobiales</taxon>
        <taxon>Reyranellaceae</taxon>
        <taxon>Reyranella</taxon>
    </lineage>
</organism>
<accession>A0ABS6IEA5</accession>
<reference evidence="1 2" key="1">
    <citation type="submission" date="2021-06" db="EMBL/GenBank/DDBJ databases">
        <authorList>
            <person name="Lee D.H."/>
        </authorList>
    </citation>
    <scope>NUCLEOTIDE SEQUENCE [LARGE SCALE GENOMIC DNA]</scope>
    <source>
        <strain evidence="1 2">MMS21-HV4-11</strain>
    </source>
</reference>
<evidence type="ECO:0008006" key="3">
    <source>
        <dbReference type="Google" id="ProtNLM"/>
    </source>
</evidence>
<gene>
    <name evidence="1" type="ORF">KQ910_04115</name>
</gene>
<proteinExistence type="predicted"/>
<sequence length="185" mass="20690">MTVVPNRLDAMIRLAKEEDLGAICRLYADDPWLWLGSHPGDTAAEQLYRDRLLRGERCYLAFVGDHLAHVNWTCYRWGDALPGRPLRLGSGEVYTTDAFTPAAFRGQGIHALVLGTMLRDARAQGARHAFTIGQFDRPDALKGLRALGWRETGRVVYFQPRASGKALCLHRTGNTAPLFRRRATA</sequence>
<evidence type="ECO:0000313" key="2">
    <source>
        <dbReference type="Proteomes" id="UP000727907"/>
    </source>
</evidence>
<keyword evidence="2" id="KW-1185">Reference proteome</keyword>
<dbReference type="RefSeq" id="WP_216957207.1">
    <property type="nucleotide sequence ID" value="NZ_JAHOPB010000001.1"/>
</dbReference>
<name>A0ABS6IEA5_9HYPH</name>